<protein>
    <submittedName>
        <fullName evidence="2">Uncharacterized protein</fullName>
    </submittedName>
</protein>
<gene>
    <name evidence="2" type="ORF">GCM10022252_05690</name>
</gene>
<feature type="compositionally biased region" description="Polar residues" evidence="1">
    <location>
        <begin position="21"/>
        <end position="39"/>
    </location>
</feature>
<name>A0ABP8AC66_9ACTN</name>
<organism evidence="2 3">
    <name type="scientific">Streptosporangium oxazolinicum</name>
    <dbReference type="NCBI Taxonomy" id="909287"/>
    <lineage>
        <taxon>Bacteria</taxon>
        <taxon>Bacillati</taxon>
        <taxon>Actinomycetota</taxon>
        <taxon>Actinomycetes</taxon>
        <taxon>Streptosporangiales</taxon>
        <taxon>Streptosporangiaceae</taxon>
        <taxon>Streptosporangium</taxon>
    </lineage>
</organism>
<evidence type="ECO:0000313" key="3">
    <source>
        <dbReference type="Proteomes" id="UP001501251"/>
    </source>
</evidence>
<accession>A0ABP8AC66</accession>
<comment type="caution">
    <text evidence="2">The sequence shown here is derived from an EMBL/GenBank/DDBJ whole genome shotgun (WGS) entry which is preliminary data.</text>
</comment>
<reference evidence="3" key="1">
    <citation type="journal article" date="2019" name="Int. J. Syst. Evol. Microbiol.">
        <title>The Global Catalogue of Microorganisms (GCM) 10K type strain sequencing project: providing services to taxonomists for standard genome sequencing and annotation.</title>
        <authorList>
            <consortium name="The Broad Institute Genomics Platform"/>
            <consortium name="The Broad Institute Genome Sequencing Center for Infectious Disease"/>
            <person name="Wu L."/>
            <person name="Ma J."/>
        </authorList>
    </citation>
    <scope>NUCLEOTIDE SEQUENCE [LARGE SCALE GENOMIC DNA]</scope>
    <source>
        <strain evidence="3">JCM 17388</strain>
    </source>
</reference>
<evidence type="ECO:0000256" key="1">
    <source>
        <dbReference type="SAM" id="MobiDB-lite"/>
    </source>
</evidence>
<proteinExistence type="predicted"/>
<sequence length="162" mass="17095">MIATSILAGSLLLVPGCGTEPSATVTAASPSRPVSQATSIPGGPSEPASHSVAPREEPTSGAPKPTKPEGHTDNPRKVRWLTAKPSKDGRSLRVTWWSGVEPCNVLDRVTVRETSKRVTVTLWEGPSSKAQNVACIEIAIQKVTTVKLKKPLGSRKVVDGAR</sequence>
<evidence type="ECO:0000313" key="2">
    <source>
        <dbReference type="EMBL" id="GAA4181387.1"/>
    </source>
</evidence>
<feature type="compositionally biased region" description="Basic and acidic residues" evidence="1">
    <location>
        <begin position="66"/>
        <end position="76"/>
    </location>
</feature>
<feature type="region of interest" description="Disordered" evidence="1">
    <location>
        <begin position="19"/>
        <end position="82"/>
    </location>
</feature>
<keyword evidence="3" id="KW-1185">Reference proteome</keyword>
<dbReference type="EMBL" id="BAABAQ010000001">
    <property type="protein sequence ID" value="GAA4181387.1"/>
    <property type="molecule type" value="Genomic_DNA"/>
</dbReference>
<dbReference type="RefSeq" id="WP_344914625.1">
    <property type="nucleotide sequence ID" value="NZ_BAABAQ010000001.1"/>
</dbReference>
<dbReference type="Proteomes" id="UP001501251">
    <property type="component" value="Unassembled WGS sequence"/>
</dbReference>